<keyword evidence="1" id="KW-0812">Transmembrane</keyword>
<dbReference type="RefSeq" id="WP_118646159.1">
    <property type="nucleotide sequence ID" value="NZ_CP060635.1"/>
</dbReference>
<feature type="transmembrane region" description="Helical" evidence="1">
    <location>
        <begin position="228"/>
        <end position="245"/>
    </location>
</feature>
<reference evidence="2 3" key="1">
    <citation type="submission" date="2020-08" db="EMBL/GenBank/DDBJ databases">
        <authorList>
            <person name="Liu C."/>
            <person name="Sun Q."/>
        </authorList>
    </citation>
    <scope>NUCLEOTIDE SEQUENCE [LARGE SCALE GENOMIC DNA]</scope>
    <source>
        <strain evidence="2 3">NSJ-29</strain>
    </source>
</reference>
<evidence type="ECO:0000313" key="2">
    <source>
        <dbReference type="EMBL" id="QNM08994.1"/>
    </source>
</evidence>
<feature type="transmembrane region" description="Helical" evidence="1">
    <location>
        <begin position="90"/>
        <end position="118"/>
    </location>
</feature>
<accession>A0A7G9GDW2</accession>
<feature type="transmembrane region" description="Helical" evidence="1">
    <location>
        <begin position="392"/>
        <end position="410"/>
    </location>
</feature>
<feature type="transmembrane region" description="Helical" evidence="1">
    <location>
        <begin position="12"/>
        <end position="34"/>
    </location>
</feature>
<dbReference type="InterPro" id="IPR011470">
    <property type="entry name" value="DUF1576"/>
</dbReference>
<organism evidence="2 3">
    <name type="scientific">Wansuia hejianensis</name>
    <dbReference type="NCBI Taxonomy" id="2763667"/>
    <lineage>
        <taxon>Bacteria</taxon>
        <taxon>Bacillati</taxon>
        <taxon>Bacillota</taxon>
        <taxon>Clostridia</taxon>
        <taxon>Lachnospirales</taxon>
        <taxon>Lachnospiraceae</taxon>
        <taxon>Wansuia</taxon>
    </lineage>
</organism>
<protein>
    <submittedName>
        <fullName evidence="2">DUF1576 domain-containing protein</fullName>
    </submittedName>
</protein>
<feature type="transmembrane region" description="Helical" evidence="1">
    <location>
        <begin position="188"/>
        <end position="207"/>
    </location>
</feature>
<dbReference type="Proteomes" id="UP000515860">
    <property type="component" value="Chromosome"/>
</dbReference>
<gene>
    <name evidence="2" type="ORF">H9Q79_01450</name>
</gene>
<evidence type="ECO:0000256" key="1">
    <source>
        <dbReference type="SAM" id="Phobius"/>
    </source>
</evidence>
<feature type="transmembrane region" description="Helical" evidence="1">
    <location>
        <begin position="159"/>
        <end position="182"/>
    </location>
</feature>
<sequence length="426" mass="45579">MGKKKPLSRKTQFFLLALVPACFTVLGVFLQPLHTLEEGIPAILKEPDFLITDYFAVGGPGATLLNAGAVTLICIYLVYRLGMEIDGHTITSVCLMFGFSLFGKNVMNIWSILLGVWIYARYHRTSLSRYIYIGFYGTSLSPIITQLMQLGHLPVAGRLLLAIAVGIVIGFVLPPLCTHAHFAHRGFSLYNVGFAGGIIAIAVVSLFKSFGLKIETRLIWSSEYTGEFAVILATVLAAFITAGLLPSPRTTFRGYLRILKAAGTGGSDYVKEVGIRPVLLNMGINGYFAVGFVLLTGGDLNGPTIGSVFTILGFSATGKHLRNIAPVMAGVWIASLTKSWDISDPSAVLALLLSTTLAPIAGQFGMLWGIAAGFLHSSVALNVGIVYSGMNLYNNGFAGGIVAMFLVPLIQSFVNRKARASGEISL</sequence>
<keyword evidence="1" id="KW-0472">Membrane</keyword>
<dbReference type="Pfam" id="PF07613">
    <property type="entry name" value="DUF1576"/>
    <property type="match status" value="2"/>
</dbReference>
<dbReference type="KEGG" id="whj:H9Q79_01450"/>
<evidence type="ECO:0000313" key="3">
    <source>
        <dbReference type="Proteomes" id="UP000515860"/>
    </source>
</evidence>
<proteinExistence type="predicted"/>
<dbReference type="AlphaFoldDB" id="A0A7G9GDW2"/>
<feature type="transmembrane region" description="Helical" evidence="1">
    <location>
        <begin position="287"/>
        <end position="314"/>
    </location>
</feature>
<dbReference type="EMBL" id="CP060635">
    <property type="protein sequence ID" value="QNM08994.1"/>
    <property type="molecule type" value="Genomic_DNA"/>
</dbReference>
<name>A0A7G9GDW2_9FIRM</name>
<keyword evidence="1" id="KW-1133">Transmembrane helix</keyword>
<keyword evidence="3" id="KW-1185">Reference proteome</keyword>
<feature type="transmembrane region" description="Helical" evidence="1">
    <location>
        <begin position="54"/>
        <end position="78"/>
    </location>
</feature>